<evidence type="ECO:0000313" key="11">
    <source>
        <dbReference type="Proteomes" id="UP000184694"/>
    </source>
</evidence>
<dbReference type="PROSITE" id="PS01278">
    <property type="entry name" value="MTTASE_RADICAL"/>
    <property type="match status" value="1"/>
</dbReference>
<dbReference type="SMART" id="SM00729">
    <property type="entry name" value="Elp3"/>
    <property type="match status" value="1"/>
</dbReference>
<dbReference type="CDD" id="cd01335">
    <property type="entry name" value="Radical_SAM"/>
    <property type="match status" value="1"/>
</dbReference>
<dbReference type="EMBL" id="FSRG01000007">
    <property type="protein sequence ID" value="SIO35733.1"/>
    <property type="molecule type" value="Genomic_DNA"/>
</dbReference>
<proteinExistence type="predicted"/>
<dbReference type="OrthoDB" id="9805215at2"/>
<evidence type="ECO:0000259" key="8">
    <source>
        <dbReference type="PROSITE" id="PS51449"/>
    </source>
</evidence>
<organism evidence="10 11">
    <name type="scientific">Halodesulfovibrio marinisediminis DSM 17456</name>
    <dbReference type="NCBI Taxonomy" id="1121457"/>
    <lineage>
        <taxon>Bacteria</taxon>
        <taxon>Pseudomonadati</taxon>
        <taxon>Thermodesulfobacteriota</taxon>
        <taxon>Desulfovibrionia</taxon>
        <taxon>Desulfovibrionales</taxon>
        <taxon>Desulfovibrionaceae</taxon>
        <taxon>Halodesulfovibrio</taxon>
    </lineage>
</organism>
<evidence type="ECO:0000256" key="6">
    <source>
        <dbReference type="ARBA" id="ARBA00023004"/>
    </source>
</evidence>
<dbReference type="Pfam" id="PF00919">
    <property type="entry name" value="UPF0004"/>
    <property type="match status" value="1"/>
</dbReference>
<dbReference type="SFLD" id="SFLDS00029">
    <property type="entry name" value="Radical_SAM"/>
    <property type="match status" value="1"/>
</dbReference>
<dbReference type="SUPFAM" id="SSF102114">
    <property type="entry name" value="Radical SAM enzymes"/>
    <property type="match status" value="1"/>
</dbReference>
<keyword evidence="11" id="KW-1185">Reference proteome</keyword>
<sequence>MSESYTFYAATLGCKINQYETQALREVWVARGFKELDSAAEADFVLVNSCAVTAKAVSDVRSTVRQLHRANEAAQIVVTGCAAQVMGDELKELPGVTRIVPQDAKTSLKTWPELKEGMAEPENAFPDFAVTNYNRARAVVKVQDGCSHRCTYCIVPLTRGRSRSRSVADIVTEARTLLESGFKELILSGVNLRQFGRDLDGTPDFWDLVDELERALGKKWGGKARFRISSLEPGQLGEKALEVLGRSTMVAPQLHISLQSGSDSVLKRMGRGHYKTAPLLDFLDKLHSVWPVYGLGADILMGFPGETEEEFHETMAYIKAMPLTYAHVFPYSIRPGTVAATMSGQLEKQVKKERAKAVRDLIAEKKQAFLQKLVDEKLPQHVVLQSAEEKKGVSQFYTECYFDTLPFGVGLRDICTGTATEFEKGGLRVVAGEK</sequence>
<evidence type="ECO:0000256" key="7">
    <source>
        <dbReference type="ARBA" id="ARBA00023014"/>
    </source>
</evidence>
<keyword evidence="3" id="KW-0808">Transferase</keyword>
<reference evidence="11" key="1">
    <citation type="submission" date="2016-11" db="EMBL/GenBank/DDBJ databases">
        <authorList>
            <person name="Varghese N."/>
            <person name="Submissions S."/>
        </authorList>
    </citation>
    <scope>NUCLEOTIDE SEQUENCE [LARGE SCALE GENOMIC DNA]</scope>
    <source>
        <strain evidence="11">DSM 17456</strain>
    </source>
</reference>
<dbReference type="InterPro" id="IPR038135">
    <property type="entry name" value="Methylthiotransferase_N_sf"/>
</dbReference>
<dbReference type="InterPro" id="IPR006638">
    <property type="entry name" value="Elp3/MiaA/NifB-like_rSAM"/>
</dbReference>
<dbReference type="NCBIfam" id="TIGR00089">
    <property type="entry name" value="MiaB/RimO family radical SAM methylthiotransferase"/>
    <property type="match status" value="1"/>
</dbReference>
<dbReference type="Gene3D" id="3.40.50.12160">
    <property type="entry name" value="Methylthiotransferase, N-terminal domain"/>
    <property type="match status" value="1"/>
</dbReference>
<dbReference type="Proteomes" id="UP000184694">
    <property type="component" value="Unassembled WGS sequence"/>
</dbReference>
<protein>
    <submittedName>
        <fullName evidence="10">MiaB-like tRNA modifying enzyme</fullName>
    </submittedName>
</protein>
<gene>
    <name evidence="10" type="ORF">SAMN02745161_2953</name>
</gene>
<dbReference type="InterPro" id="IPR023404">
    <property type="entry name" value="rSAM_horseshoe"/>
</dbReference>
<name>A0A1N6IUL9_9BACT</name>
<evidence type="ECO:0000256" key="1">
    <source>
        <dbReference type="ARBA" id="ARBA00001966"/>
    </source>
</evidence>
<dbReference type="Gene3D" id="3.80.30.20">
    <property type="entry name" value="tm_1862 like domain"/>
    <property type="match status" value="1"/>
</dbReference>
<evidence type="ECO:0000259" key="9">
    <source>
        <dbReference type="PROSITE" id="PS51918"/>
    </source>
</evidence>
<keyword evidence="2" id="KW-0004">4Fe-4S</keyword>
<evidence type="ECO:0000256" key="5">
    <source>
        <dbReference type="ARBA" id="ARBA00022723"/>
    </source>
</evidence>
<dbReference type="InterPro" id="IPR005839">
    <property type="entry name" value="Methylthiotransferase"/>
</dbReference>
<accession>A0A1N6IUL9</accession>
<keyword evidence="7" id="KW-0411">Iron-sulfur</keyword>
<dbReference type="InterPro" id="IPR006467">
    <property type="entry name" value="MiaB-like_bact"/>
</dbReference>
<dbReference type="GO" id="GO:0035598">
    <property type="term" value="F:tRNA (N(6)-L-threonylcarbamoyladenosine(37)-C(2))-methylthiotransferase activity"/>
    <property type="evidence" value="ECO:0007669"/>
    <property type="project" value="TreeGrafter"/>
</dbReference>
<keyword evidence="6" id="KW-0408">Iron</keyword>
<dbReference type="SFLD" id="SFLDG01082">
    <property type="entry name" value="B12-binding_domain_containing"/>
    <property type="match status" value="1"/>
</dbReference>
<feature type="domain" description="Radical SAM core" evidence="9">
    <location>
        <begin position="132"/>
        <end position="368"/>
    </location>
</feature>
<keyword evidence="4" id="KW-0949">S-adenosyl-L-methionine</keyword>
<dbReference type="InterPro" id="IPR007197">
    <property type="entry name" value="rSAM"/>
</dbReference>
<evidence type="ECO:0000313" key="10">
    <source>
        <dbReference type="EMBL" id="SIO35733.1"/>
    </source>
</evidence>
<dbReference type="InterPro" id="IPR020612">
    <property type="entry name" value="Methylthiotransferase_CS"/>
</dbReference>
<keyword evidence="5" id="KW-0479">Metal-binding</keyword>
<dbReference type="AlphaFoldDB" id="A0A1N6IUL9"/>
<feature type="domain" description="MTTase N-terminal" evidence="8">
    <location>
        <begin position="5"/>
        <end position="120"/>
    </location>
</feature>
<dbReference type="STRING" id="1121457.SAMN02745161_2953"/>
<dbReference type="GO" id="GO:0046872">
    <property type="term" value="F:metal ion binding"/>
    <property type="evidence" value="ECO:0007669"/>
    <property type="project" value="UniProtKB-KW"/>
</dbReference>
<dbReference type="PANTHER" id="PTHR11918:SF45">
    <property type="entry name" value="THREONYLCARBAMOYLADENOSINE TRNA METHYLTHIOTRANSFERASE"/>
    <property type="match status" value="1"/>
</dbReference>
<dbReference type="GO" id="GO:0051539">
    <property type="term" value="F:4 iron, 4 sulfur cluster binding"/>
    <property type="evidence" value="ECO:0007669"/>
    <property type="project" value="UniProtKB-KW"/>
</dbReference>
<dbReference type="RefSeq" id="WP_074217706.1">
    <property type="nucleotide sequence ID" value="NZ_FSRG01000007.1"/>
</dbReference>
<dbReference type="PROSITE" id="PS51918">
    <property type="entry name" value="RADICAL_SAM"/>
    <property type="match status" value="1"/>
</dbReference>
<dbReference type="PROSITE" id="PS51449">
    <property type="entry name" value="MTTASE_N"/>
    <property type="match status" value="1"/>
</dbReference>
<dbReference type="Pfam" id="PF04055">
    <property type="entry name" value="Radical_SAM"/>
    <property type="match status" value="1"/>
</dbReference>
<evidence type="ECO:0000256" key="4">
    <source>
        <dbReference type="ARBA" id="ARBA00022691"/>
    </source>
</evidence>
<comment type="cofactor">
    <cofactor evidence="1">
        <name>[4Fe-4S] cluster</name>
        <dbReference type="ChEBI" id="CHEBI:49883"/>
    </cofactor>
</comment>
<dbReference type="PANTHER" id="PTHR11918">
    <property type="entry name" value="RADICAL SAM PROTEINS"/>
    <property type="match status" value="1"/>
</dbReference>
<evidence type="ECO:0000256" key="3">
    <source>
        <dbReference type="ARBA" id="ARBA00022679"/>
    </source>
</evidence>
<dbReference type="InterPro" id="IPR058240">
    <property type="entry name" value="rSAM_sf"/>
</dbReference>
<dbReference type="InterPro" id="IPR013848">
    <property type="entry name" value="Methylthiotransferase_N"/>
</dbReference>
<evidence type="ECO:0000256" key="2">
    <source>
        <dbReference type="ARBA" id="ARBA00022485"/>
    </source>
</evidence>
<dbReference type="NCBIfam" id="TIGR01579">
    <property type="entry name" value="MiaB-like-C"/>
    <property type="match status" value="1"/>
</dbReference>